<evidence type="ECO:0000313" key="1">
    <source>
        <dbReference type="EMBL" id="CAH2716797.1"/>
    </source>
</evidence>
<evidence type="ECO:0000313" key="2">
    <source>
        <dbReference type="Proteomes" id="UP000838308"/>
    </source>
</evidence>
<name>A0ABM9EVY6_9BACI</name>
<gene>
    <name evidence="1" type="ORF">BACCIP111895_03985</name>
</gene>
<accession>A0ABM9EVY6</accession>
<organism evidence="1 2">
    <name type="scientific">Neobacillus rhizosphaerae</name>
    <dbReference type="NCBI Taxonomy" id="2880965"/>
    <lineage>
        <taxon>Bacteria</taxon>
        <taxon>Bacillati</taxon>
        <taxon>Bacillota</taxon>
        <taxon>Bacilli</taxon>
        <taxon>Bacillales</taxon>
        <taxon>Bacillaceae</taxon>
        <taxon>Neobacillus</taxon>
    </lineage>
</organism>
<reference evidence="1" key="1">
    <citation type="submission" date="2022-04" db="EMBL/GenBank/DDBJ databases">
        <authorList>
            <person name="Criscuolo A."/>
        </authorList>
    </citation>
    <scope>NUCLEOTIDE SEQUENCE</scope>
    <source>
        <strain evidence="1">CIP111895</strain>
    </source>
</reference>
<sequence>MLLSQAWEPYESEKRIEGFPTQTLKAYQVQSKLLIQHFNDEVLDQRRQIN</sequence>
<comment type="caution">
    <text evidence="1">The sequence shown here is derived from an EMBL/GenBank/DDBJ whole genome shotgun (WGS) entry which is preliminary data.</text>
</comment>
<protein>
    <recommendedName>
        <fullName evidence="3">Integrase</fullName>
    </recommendedName>
</protein>
<dbReference type="Proteomes" id="UP000838308">
    <property type="component" value="Unassembled WGS sequence"/>
</dbReference>
<evidence type="ECO:0008006" key="3">
    <source>
        <dbReference type="Google" id="ProtNLM"/>
    </source>
</evidence>
<proteinExistence type="predicted"/>
<dbReference type="EMBL" id="CALBWS010000032">
    <property type="protein sequence ID" value="CAH2716797.1"/>
    <property type="molecule type" value="Genomic_DNA"/>
</dbReference>
<keyword evidence="2" id="KW-1185">Reference proteome</keyword>